<dbReference type="PANTHER" id="PTHR35446:SF2">
    <property type="entry name" value="CARBOXYMUCONOLACTONE DECARBOXYLASE-LIKE DOMAIN-CONTAINING PROTEIN"/>
    <property type="match status" value="1"/>
</dbReference>
<dbReference type="PANTHER" id="PTHR35446">
    <property type="entry name" value="SI:CH211-175M2.5"/>
    <property type="match status" value="1"/>
</dbReference>
<name>A0AAU8EUA2_9MICC</name>
<gene>
    <name evidence="1" type="ORF">ABRP34_08760</name>
</gene>
<protein>
    <submittedName>
        <fullName evidence="1">Carboxymuconolactone decarboxylase family protein</fullName>
    </submittedName>
</protein>
<dbReference type="RefSeq" id="WP_353712916.1">
    <property type="nucleotide sequence ID" value="NZ_CP159279.1"/>
</dbReference>
<dbReference type="EMBL" id="CP159279">
    <property type="protein sequence ID" value="XCH13049.1"/>
    <property type="molecule type" value="Genomic_DNA"/>
</dbReference>
<dbReference type="Gene3D" id="1.20.1290.10">
    <property type="entry name" value="AhpD-like"/>
    <property type="match status" value="1"/>
</dbReference>
<dbReference type="SUPFAM" id="SSF69118">
    <property type="entry name" value="AhpD-like"/>
    <property type="match status" value="1"/>
</dbReference>
<accession>A0AAU8EUA2</accession>
<sequence length="206" mass="22316">MTILKMTPEAEASGLTAEIYDDDRRSLGYVPSHTKAMSLNPEAYMAWESLIKAISSSLGLRRYELVTLAAAQGIGSTHCRLAHGKKMLSMLGEDELIAIARDFHTAGLSEAEVAMMDYALKLSTDAASMTDNDAQKLRDFGFSDREIADITFAAAARNYISRSVLAMGVDLDVPEGVSDELQKALLSPLPQMQSKLAAPRKRSAGD</sequence>
<proteinExistence type="predicted"/>
<dbReference type="AlphaFoldDB" id="A0AAU8EUA2"/>
<organism evidence="1">
    <name type="scientific">Arthrobacter sp. K5</name>
    <dbReference type="NCBI Taxonomy" id="2839623"/>
    <lineage>
        <taxon>Bacteria</taxon>
        <taxon>Bacillati</taxon>
        <taxon>Actinomycetota</taxon>
        <taxon>Actinomycetes</taxon>
        <taxon>Micrococcales</taxon>
        <taxon>Micrococcaceae</taxon>
        <taxon>Arthrobacter</taxon>
    </lineage>
</organism>
<dbReference type="InterPro" id="IPR029032">
    <property type="entry name" value="AhpD-like"/>
</dbReference>
<evidence type="ECO:0000313" key="1">
    <source>
        <dbReference type="EMBL" id="XCH13049.1"/>
    </source>
</evidence>
<reference evidence="1" key="1">
    <citation type="submission" date="2024-06" db="EMBL/GenBank/DDBJ databases">
        <title>Biodegradation of dimethachlon by Arthrobacter sp. K5: mechanistic insights and ecological implications.</title>
        <authorList>
            <person name="Hu S."/>
            <person name="Lu P."/>
        </authorList>
    </citation>
    <scope>NUCLEOTIDE SEQUENCE</scope>
    <source>
        <strain evidence="1">K5</strain>
    </source>
</reference>